<organism evidence="1 2">
    <name type="scientific">Ladona fulva</name>
    <name type="common">Scarce chaser dragonfly</name>
    <name type="synonym">Libellula fulva</name>
    <dbReference type="NCBI Taxonomy" id="123851"/>
    <lineage>
        <taxon>Eukaryota</taxon>
        <taxon>Metazoa</taxon>
        <taxon>Ecdysozoa</taxon>
        <taxon>Arthropoda</taxon>
        <taxon>Hexapoda</taxon>
        <taxon>Insecta</taxon>
        <taxon>Pterygota</taxon>
        <taxon>Palaeoptera</taxon>
        <taxon>Odonata</taxon>
        <taxon>Epiprocta</taxon>
        <taxon>Anisoptera</taxon>
        <taxon>Libelluloidea</taxon>
        <taxon>Libellulidae</taxon>
        <taxon>Ladona</taxon>
    </lineage>
</organism>
<keyword evidence="2" id="KW-1185">Reference proteome</keyword>
<dbReference type="AlphaFoldDB" id="A0A8K0P5K3"/>
<evidence type="ECO:0008006" key="3">
    <source>
        <dbReference type="Google" id="ProtNLM"/>
    </source>
</evidence>
<dbReference type="EMBL" id="KZ309072">
    <property type="protein sequence ID" value="KAG8236765.1"/>
    <property type="molecule type" value="Genomic_DNA"/>
</dbReference>
<dbReference type="Proteomes" id="UP000792457">
    <property type="component" value="Unassembled WGS sequence"/>
</dbReference>
<reference evidence="1" key="1">
    <citation type="submission" date="2013-04" db="EMBL/GenBank/DDBJ databases">
        <authorList>
            <person name="Qu J."/>
            <person name="Murali S.C."/>
            <person name="Bandaranaike D."/>
            <person name="Bellair M."/>
            <person name="Blankenburg K."/>
            <person name="Chao H."/>
            <person name="Dinh H."/>
            <person name="Doddapaneni H."/>
            <person name="Downs B."/>
            <person name="Dugan-Rocha S."/>
            <person name="Elkadiri S."/>
            <person name="Gnanaolivu R.D."/>
            <person name="Hernandez B."/>
            <person name="Javaid M."/>
            <person name="Jayaseelan J.C."/>
            <person name="Lee S."/>
            <person name="Li M."/>
            <person name="Ming W."/>
            <person name="Munidasa M."/>
            <person name="Muniz J."/>
            <person name="Nguyen L."/>
            <person name="Ongeri F."/>
            <person name="Osuji N."/>
            <person name="Pu L.-L."/>
            <person name="Puazo M."/>
            <person name="Qu C."/>
            <person name="Quiroz J."/>
            <person name="Raj R."/>
            <person name="Weissenberger G."/>
            <person name="Xin Y."/>
            <person name="Zou X."/>
            <person name="Han Y."/>
            <person name="Richards S."/>
            <person name="Worley K."/>
            <person name="Muzny D."/>
            <person name="Gibbs R."/>
        </authorList>
    </citation>
    <scope>NUCLEOTIDE SEQUENCE</scope>
    <source>
        <strain evidence="1">Sampled in the wild</strain>
    </source>
</reference>
<proteinExistence type="predicted"/>
<comment type="caution">
    <text evidence="1">The sequence shown here is derived from an EMBL/GenBank/DDBJ whole genome shotgun (WGS) entry which is preliminary data.</text>
</comment>
<gene>
    <name evidence="1" type="ORF">J437_LFUL015830</name>
</gene>
<accession>A0A8K0P5K3</accession>
<dbReference type="OrthoDB" id="6379801at2759"/>
<evidence type="ECO:0000313" key="1">
    <source>
        <dbReference type="EMBL" id="KAG8236765.1"/>
    </source>
</evidence>
<reference evidence="1" key="2">
    <citation type="submission" date="2017-10" db="EMBL/GenBank/DDBJ databases">
        <title>Ladona fulva Genome sequencing and assembly.</title>
        <authorList>
            <person name="Murali S."/>
            <person name="Richards S."/>
            <person name="Bandaranaike D."/>
            <person name="Bellair M."/>
            <person name="Blankenburg K."/>
            <person name="Chao H."/>
            <person name="Dinh H."/>
            <person name="Doddapaneni H."/>
            <person name="Dugan-Rocha S."/>
            <person name="Elkadiri S."/>
            <person name="Gnanaolivu R."/>
            <person name="Hernandez B."/>
            <person name="Skinner E."/>
            <person name="Javaid M."/>
            <person name="Lee S."/>
            <person name="Li M."/>
            <person name="Ming W."/>
            <person name="Munidasa M."/>
            <person name="Muniz J."/>
            <person name="Nguyen L."/>
            <person name="Hughes D."/>
            <person name="Osuji N."/>
            <person name="Pu L.-L."/>
            <person name="Puazo M."/>
            <person name="Qu C."/>
            <person name="Quiroz J."/>
            <person name="Raj R."/>
            <person name="Weissenberger G."/>
            <person name="Xin Y."/>
            <person name="Zou X."/>
            <person name="Han Y."/>
            <person name="Worley K."/>
            <person name="Muzny D."/>
            <person name="Gibbs R."/>
        </authorList>
    </citation>
    <scope>NUCLEOTIDE SEQUENCE</scope>
    <source>
        <strain evidence="1">Sampled in the wild</strain>
    </source>
</reference>
<name>A0A8K0P5K3_LADFU</name>
<sequence>MAKKFFDRLTTREAPHLQRLADDIPLPWDFFPHTISSTATEESKPARKYRKKVIKGLPADTAEGEIFEDLDAQGIPVQKVHQLQTKGGEKNALFQFAAPSCPEWTPTKIVNLNSLGYCRISIRRYCHEGPQMCHRCGRFVHLADHCFVVPRCFRCPGPHLVDTCHLTKDD</sequence>
<protein>
    <recommendedName>
        <fullName evidence="3">Gag-like protein</fullName>
    </recommendedName>
</protein>
<evidence type="ECO:0000313" key="2">
    <source>
        <dbReference type="Proteomes" id="UP000792457"/>
    </source>
</evidence>